<evidence type="ECO:0000256" key="1">
    <source>
        <dbReference type="ARBA" id="ARBA00022723"/>
    </source>
</evidence>
<proteinExistence type="predicted"/>
<dbReference type="Pfam" id="PF02892">
    <property type="entry name" value="zf-BED"/>
    <property type="match status" value="1"/>
</dbReference>
<dbReference type="PANTHER" id="PTHR46951:SF2">
    <property type="entry name" value="BED-TYPE DOMAIN-CONTAINING PROTEIN"/>
    <property type="match status" value="1"/>
</dbReference>
<dbReference type="PANTHER" id="PTHR46951">
    <property type="entry name" value="BED-TYPE DOMAIN-CONTAINING PROTEIN"/>
    <property type="match status" value="1"/>
</dbReference>
<dbReference type="OrthoDB" id="1000516at2759"/>
<organism evidence="5 6">
    <name type="scientific">Hibiscus trionum</name>
    <name type="common">Flower of an hour</name>
    <dbReference type="NCBI Taxonomy" id="183268"/>
    <lineage>
        <taxon>Eukaryota</taxon>
        <taxon>Viridiplantae</taxon>
        <taxon>Streptophyta</taxon>
        <taxon>Embryophyta</taxon>
        <taxon>Tracheophyta</taxon>
        <taxon>Spermatophyta</taxon>
        <taxon>Magnoliopsida</taxon>
        <taxon>eudicotyledons</taxon>
        <taxon>Gunneridae</taxon>
        <taxon>Pentapetalae</taxon>
        <taxon>rosids</taxon>
        <taxon>malvids</taxon>
        <taxon>Malvales</taxon>
        <taxon>Malvaceae</taxon>
        <taxon>Malvoideae</taxon>
        <taxon>Hibiscus</taxon>
    </lineage>
</organism>
<name>A0A9W7GVK9_HIBTR</name>
<dbReference type="GO" id="GO:0008270">
    <property type="term" value="F:zinc ion binding"/>
    <property type="evidence" value="ECO:0007669"/>
    <property type="project" value="UniProtKB-KW"/>
</dbReference>
<dbReference type="AlphaFoldDB" id="A0A9W7GVK9"/>
<evidence type="ECO:0000313" key="6">
    <source>
        <dbReference type="Proteomes" id="UP001165190"/>
    </source>
</evidence>
<evidence type="ECO:0000313" key="5">
    <source>
        <dbReference type="EMBL" id="GMI65969.1"/>
    </source>
</evidence>
<reference evidence="5" key="1">
    <citation type="submission" date="2023-05" db="EMBL/GenBank/DDBJ databases">
        <title>Genome and transcriptome analyses reveal genes involved in the formation of fine ridges on petal epidermal cells in Hibiscus trionum.</title>
        <authorList>
            <person name="Koshimizu S."/>
            <person name="Masuda S."/>
            <person name="Ishii T."/>
            <person name="Shirasu K."/>
            <person name="Hoshino A."/>
            <person name="Arita M."/>
        </authorList>
    </citation>
    <scope>NUCLEOTIDE SEQUENCE</scope>
    <source>
        <strain evidence="5">Hamamatsu line</strain>
    </source>
</reference>
<dbReference type="InterPro" id="IPR003656">
    <property type="entry name" value="Znf_BED"/>
</dbReference>
<evidence type="ECO:0000256" key="2">
    <source>
        <dbReference type="ARBA" id="ARBA00022771"/>
    </source>
</evidence>
<evidence type="ECO:0000256" key="3">
    <source>
        <dbReference type="ARBA" id="ARBA00022833"/>
    </source>
</evidence>
<protein>
    <recommendedName>
        <fullName evidence="4">BED-type domain-containing protein</fullName>
    </recommendedName>
</protein>
<comment type="caution">
    <text evidence="5">The sequence shown here is derived from an EMBL/GenBank/DDBJ whole genome shotgun (WGS) entry which is preliminary data.</text>
</comment>
<dbReference type="Proteomes" id="UP001165190">
    <property type="component" value="Unassembled WGS sequence"/>
</dbReference>
<keyword evidence="2" id="KW-0863">Zinc-finger</keyword>
<accession>A0A9W7GVK9</accession>
<sequence>MPPRTKKFQIEGLEGTPSRDIGWHFGDPVPNSKENIVCKLCGKITTGGITQLKEHIAHKIGKVTSCLNVTGIIRESMMKIFKEVKEKKIDKKNENG</sequence>
<evidence type="ECO:0000259" key="4">
    <source>
        <dbReference type="Pfam" id="PF02892"/>
    </source>
</evidence>
<dbReference type="GO" id="GO:0003677">
    <property type="term" value="F:DNA binding"/>
    <property type="evidence" value="ECO:0007669"/>
    <property type="project" value="InterPro"/>
</dbReference>
<dbReference type="EMBL" id="BSYR01000003">
    <property type="protein sequence ID" value="GMI65969.1"/>
    <property type="molecule type" value="Genomic_DNA"/>
</dbReference>
<keyword evidence="3" id="KW-0862">Zinc</keyword>
<gene>
    <name evidence="5" type="ORF">HRI_000266200</name>
</gene>
<keyword evidence="6" id="KW-1185">Reference proteome</keyword>
<keyword evidence="1" id="KW-0479">Metal-binding</keyword>
<feature type="domain" description="BED-type" evidence="4">
    <location>
        <begin position="23"/>
        <end position="59"/>
    </location>
</feature>